<reference evidence="7 8" key="1">
    <citation type="submission" date="2021-12" db="EMBL/GenBank/DDBJ databases">
        <title>Genome sequence of Kibdelosporangium philippinense ATCC 49844.</title>
        <authorList>
            <person name="Fedorov E.A."/>
            <person name="Omeragic M."/>
            <person name="Shalygina K.F."/>
            <person name="Maclea K.S."/>
        </authorList>
    </citation>
    <scope>NUCLEOTIDE SEQUENCE [LARGE SCALE GENOMIC DNA]</scope>
    <source>
        <strain evidence="7 8">ATCC 49844</strain>
    </source>
</reference>
<comment type="caution">
    <text evidence="7">The sequence shown here is derived from an EMBL/GenBank/DDBJ whole genome shotgun (WGS) entry which is preliminary data.</text>
</comment>
<sequence length="1945" mass="210024">MRNRSRSRRGFSLVITVQLIAGLIMGVVAPEAWAGEPSTQLVNVPSVPVTSPSLRAIGADQASTQALSGNQAVKPATEGSGLATATPLSPSASWAVSPHTGDFTWSYPLRVPPAPGGLVPNLALSYRSSTVDGRTTVTNNQPGWIGEGWSLSAGFVERSYGPCSADTEGDAKPTVADLCWRSDNATASYGGAGGMLIRDDATGKWRPRNDDGSRIEQLPNAQNGDNNGEHWKITTVDGTQYFFGSDTNSTWTVPVFGDDSGEPCHGASFDASSCTQAWRWNLTKVVDRNGNEMRYYYNTDTNSYGFNGKDNAVSYVRDGRLARIDYGVRPDAPQPSGQVVFTTADRCVPGSDCRPEAPGNWPDVPWDAKCDQTTCTDKPSPSFWTTQRLASVTTKVWRGNGFTDVDRWDLDQQYPDPGDGEKAALWLKGIKHTGLVGGSIEMPAVTFKGTPMYNRVITPEDGASPLMRYRITGIVSETGGVTAISYASECAPGNMPANPETNTKRCFPVRWAKRNHAERLDYFHKYVVTSVIRTDRLHLDGQPISTFPEEITQYEYLDGAAWHWDTSEFTKDDKRTYNEFRGFGRVRVRKGAADDPAGPTTMTEQRFYRGMDGDRMPSGTRQASVTDSEGGVRTDSDWLSGFGFESSAFEREGPSDQPDPPRVSKTITEPAVQGPLATRGPFKAYRVQTGVERRYTPLGTGWRQTRTETTYDDLGLVTKVNDLGDIDTAADDRCSHMEYARNDAAWLMNLVGRVWIDLVHCGADAEYPRDALSDGKMTYDEHGNVVKTETAKERPAAGPVYFTTGTTVYDKHGRTTSSTDTLGRTTKTAYTPELGGPVTKTVVTTPPIDAAPGGLVTTTTFEPAWGVAIHNSDPNSRVAETAYDALGRAVAAWTPTWTKAAHPNVPFIRTAYLVRNDKPTVVTSTGIGPTGAEISTTTLYDGLLRGRQVQAPAFGGGRLLTDTRYDSQGRAWKNTQPYYNDKPVDNELQLASDVDIPGHTRAHFDGAGRADASIYFGGAFEKHRTTTAYFGDRVDVTPPLGGTPTSTIADARGQTIELRQYHGPKPEGGFDATKYTYTKAGKTETITDPAGAVWRFEYDFLGRQISGDDPDSGRTTKTYDPAGQLLTAQDARGEVIAYTYDNLGRQTAKFAGSTTGTKLAEWTYDTVKKGLGKPASSTSFIDGKAYIGKVLSYNAAYQPTGTSMVIPAQEGLLAGTYNSYTGYNPNGSISNQSYPAAGELPAETVDFTYHELGPLVASQGGFDGPDVPLVSATDFTRYGETSRLTLGSGTKRVWLTQYYDEHDRGLKRSIVDAEAPSPMQSDVHYVYTPAGTITSIADKFSGDVQCFRTDGLQRVTEAWTPASACDANPSVEGLSGPAPYWQSFTYDKSGNRVTDTQHAASGDVVRTYTGQVPGHAHAIGSVSGPSGSTAYTYTAAGQLATRTTTGVAETFTWDEEGKLASVKKGNKETSFVYDPSGSRLIRRDATGTTLYLGAQELHLPAAGGNPTVTRYYTHGGNMVAMRQGRGSLTWLAYDHQSTAQTAVDSGTMAVTKRRQLPFGGPRGAATTFPGNRGFLGGSQDTGTGLTHLGAREYDPDTGRFISVDPVLAIGDPQQLNGYTYSNNSPVTMSDPSGLLPMRCMDDGPCSFATSGGPQSSTPPPSNSPAPTVTPSTTKGGRNTAPYKPSLVSRKDQEDITFWQVEIESYVRDTVCGGVPVRQATMEDNNIECMVAVNELENGQRKAIVIKDLQQQKLKEAAEKTGITPPPFAPGGGLLFACNSLAGGEGVVIGVETCVDSSGAISDGWKIGFGFTTGVSWSSSVKYAEGETDMDGASGPALFAEGSFFGLDGSMSRSIIGLSPDRRHWICFDWEDCDEPAEMEVDGKKEMLKPAKTMPWLFITDNTTWGGGTAIAEWNRKGAHQLEMDWKGKKIGWSLTTGFEHSWVRE</sequence>
<dbReference type="Proteomes" id="UP001521150">
    <property type="component" value="Unassembled WGS sequence"/>
</dbReference>
<evidence type="ECO:0000256" key="5">
    <source>
        <dbReference type="SAM" id="MobiDB-lite"/>
    </source>
</evidence>
<organism evidence="7 8">
    <name type="scientific">Kibdelosporangium philippinense</name>
    <dbReference type="NCBI Taxonomy" id="211113"/>
    <lineage>
        <taxon>Bacteria</taxon>
        <taxon>Bacillati</taxon>
        <taxon>Actinomycetota</taxon>
        <taxon>Actinomycetes</taxon>
        <taxon>Pseudonocardiales</taxon>
        <taxon>Pseudonocardiaceae</taxon>
        <taxon>Kibdelosporangium</taxon>
    </lineage>
</organism>
<accession>A0ABS8Z590</accession>
<keyword evidence="8" id="KW-1185">Reference proteome</keyword>
<feature type="compositionally biased region" description="Low complexity" evidence="5">
    <location>
        <begin position="1664"/>
        <end position="1673"/>
    </location>
</feature>
<feature type="region of interest" description="Disordered" evidence="5">
    <location>
        <begin position="813"/>
        <end position="833"/>
    </location>
</feature>
<dbReference type="InterPro" id="IPR056823">
    <property type="entry name" value="TEN-like_YD-shell"/>
</dbReference>
<dbReference type="PANTHER" id="PTHR32305:SF17">
    <property type="entry name" value="TRNA NUCLEASE WAPA"/>
    <property type="match status" value="1"/>
</dbReference>
<name>A0ABS8Z590_9PSEU</name>
<feature type="region of interest" description="Disordered" evidence="5">
    <location>
        <begin position="199"/>
        <end position="229"/>
    </location>
</feature>
<gene>
    <name evidence="7" type="ORF">LWC34_09530</name>
</gene>
<dbReference type="Gene3D" id="2.180.10.10">
    <property type="entry name" value="RHS repeat-associated core"/>
    <property type="match status" value="2"/>
</dbReference>
<dbReference type="NCBIfam" id="TIGR03696">
    <property type="entry name" value="Rhs_assc_core"/>
    <property type="match status" value="1"/>
</dbReference>
<evidence type="ECO:0000256" key="1">
    <source>
        <dbReference type="ARBA" id="ARBA00004613"/>
    </source>
</evidence>
<feature type="region of interest" description="Disordered" evidence="5">
    <location>
        <begin position="610"/>
        <end position="679"/>
    </location>
</feature>
<dbReference type="InterPro" id="IPR031325">
    <property type="entry name" value="RHS_repeat"/>
</dbReference>
<dbReference type="EMBL" id="JAJVCN010000001">
    <property type="protein sequence ID" value="MCE7003066.1"/>
    <property type="molecule type" value="Genomic_DNA"/>
</dbReference>
<keyword evidence="2" id="KW-0964">Secreted</keyword>
<evidence type="ECO:0000313" key="8">
    <source>
        <dbReference type="Proteomes" id="UP001521150"/>
    </source>
</evidence>
<dbReference type="RefSeq" id="WP_233724627.1">
    <property type="nucleotide sequence ID" value="NZ_JAJVCN010000001.1"/>
</dbReference>
<evidence type="ECO:0000256" key="3">
    <source>
        <dbReference type="ARBA" id="ARBA00022737"/>
    </source>
</evidence>
<feature type="region of interest" description="Disordered" evidence="5">
    <location>
        <begin position="66"/>
        <end position="91"/>
    </location>
</feature>
<dbReference type="NCBIfam" id="TIGR01643">
    <property type="entry name" value="YD_repeat_2x"/>
    <property type="match status" value="2"/>
</dbReference>
<dbReference type="PANTHER" id="PTHR32305">
    <property type="match status" value="1"/>
</dbReference>
<feature type="domain" description="Teneurin-like YD-shell" evidence="6">
    <location>
        <begin position="1382"/>
        <end position="1626"/>
    </location>
</feature>
<dbReference type="InterPro" id="IPR050708">
    <property type="entry name" value="T6SS_VgrG/RHS"/>
</dbReference>
<proteinExistence type="predicted"/>
<keyword evidence="4" id="KW-0843">Virulence</keyword>
<dbReference type="Pfam" id="PF25023">
    <property type="entry name" value="TEN_YD-shell"/>
    <property type="match status" value="1"/>
</dbReference>
<dbReference type="InterPro" id="IPR003284">
    <property type="entry name" value="Sal_SpvB"/>
</dbReference>
<comment type="subcellular location">
    <subcellularLocation>
        <location evidence="1">Secreted</location>
    </subcellularLocation>
</comment>
<evidence type="ECO:0000313" key="7">
    <source>
        <dbReference type="EMBL" id="MCE7003066.1"/>
    </source>
</evidence>
<dbReference type="InterPro" id="IPR006530">
    <property type="entry name" value="YD"/>
</dbReference>
<protein>
    <submittedName>
        <fullName evidence="7">Type IV secretion protein Rhs</fullName>
    </submittedName>
</protein>
<keyword evidence="3" id="KW-0677">Repeat</keyword>
<dbReference type="InterPro" id="IPR022385">
    <property type="entry name" value="Rhs_assc_core"/>
</dbReference>
<feature type="compositionally biased region" description="Low complexity" evidence="5">
    <location>
        <begin position="815"/>
        <end position="828"/>
    </location>
</feature>
<evidence type="ECO:0000259" key="6">
    <source>
        <dbReference type="Pfam" id="PF25023"/>
    </source>
</evidence>
<evidence type="ECO:0000256" key="4">
    <source>
        <dbReference type="ARBA" id="ARBA00023026"/>
    </source>
</evidence>
<dbReference type="Pfam" id="PF05593">
    <property type="entry name" value="RHS_repeat"/>
    <property type="match status" value="1"/>
</dbReference>
<feature type="compositionally biased region" description="Basic and acidic residues" evidence="5">
    <location>
        <begin position="199"/>
        <end position="214"/>
    </location>
</feature>
<dbReference type="Pfam" id="PF03534">
    <property type="entry name" value="SpvB"/>
    <property type="match status" value="1"/>
</dbReference>
<feature type="region of interest" description="Disordered" evidence="5">
    <location>
        <begin position="1638"/>
        <end position="1687"/>
    </location>
</feature>
<evidence type="ECO:0000256" key="2">
    <source>
        <dbReference type="ARBA" id="ARBA00022525"/>
    </source>
</evidence>